<gene>
    <name evidence="3" type="ORF">SAMN05421741_102198</name>
</gene>
<dbReference type="InterPro" id="IPR025303">
    <property type="entry name" value="PdaC"/>
</dbReference>
<dbReference type="AlphaFoldDB" id="A0A1I4XB56"/>
<sequence length="251" mass="29245">MIKYLLFICLSIGFVSCKKEIPLQITTKTYDLKSDLDCTEGNCTYVHFEIPFVSGNEAVSKSMNDRFFKFVQSIVALQNDKKTSSYDTLALNFIHNYNEVYRTYPDHAVAWEANFKVNHKEVSPKVYQVVWDYYIFTGGAHGMQASKVFLFDLSTGNIIPTKDLFINFEGFKNFAETEFKKQLNITGNLNDAGFTFENNQFKLSENFYETRTEWILHYNPYEIAPYVQGSTIIKLPKQQVERFLNPLYFKN</sequence>
<dbReference type="EMBL" id="FOVI01000002">
    <property type="protein sequence ID" value="SFN22560.1"/>
    <property type="molecule type" value="Genomic_DNA"/>
</dbReference>
<proteinExistence type="predicted"/>
<dbReference type="PROSITE" id="PS51257">
    <property type="entry name" value="PROKAR_LIPOPROTEIN"/>
    <property type="match status" value="1"/>
</dbReference>
<dbReference type="Gene3D" id="3.30.565.40">
    <property type="entry name" value="Fervidobacterium nodosum Rt17-B1 like"/>
    <property type="match status" value="1"/>
</dbReference>
<keyword evidence="4" id="KW-1185">Reference proteome</keyword>
<protein>
    <recommendedName>
        <fullName evidence="5">DUF3298 domain-containing protein</fullName>
    </recommendedName>
</protein>
<dbReference type="InterPro" id="IPR037126">
    <property type="entry name" value="PdaC/RsiV-like_sf"/>
</dbReference>
<dbReference type="OrthoDB" id="594879at2"/>
<dbReference type="Pfam" id="PF11738">
    <property type="entry name" value="DUF3298"/>
    <property type="match status" value="1"/>
</dbReference>
<organism evidence="3 4">
    <name type="scientific">Paenimyroides ummariense</name>
    <dbReference type="NCBI Taxonomy" id="913024"/>
    <lineage>
        <taxon>Bacteria</taxon>
        <taxon>Pseudomonadati</taxon>
        <taxon>Bacteroidota</taxon>
        <taxon>Flavobacteriia</taxon>
        <taxon>Flavobacteriales</taxon>
        <taxon>Flavobacteriaceae</taxon>
        <taxon>Paenimyroides</taxon>
    </lineage>
</organism>
<dbReference type="Proteomes" id="UP000199036">
    <property type="component" value="Unassembled WGS sequence"/>
</dbReference>
<dbReference type="InterPro" id="IPR021729">
    <property type="entry name" value="DUF3298"/>
</dbReference>
<evidence type="ECO:0000259" key="1">
    <source>
        <dbReference type="Pfam" id="PF11738"/>
    </source>
</evidence>
<reference evidence="4" key="1">
    <citation type="submission" date="2016-10" db="EMBL/GenBank/DDBJ databases">
        <authorList>
            <person name="Varghese N."/>
            <person name="Submissions S."/>
        </authorList>
    </citation>
    <scope>NUCLEOTIDE SEQUENCE [LARGE SCALE GENOMIC DNA]</scope>
    <source>
        <strain evidence="4">DS-12</strain>
    </source>
</reference>
<accession>A0A1I4XB56</accession>
<evidence type="ECO:0000313" key="3">
    <source>
        <dbReference type="EMBL" id="SFN22560.1"/>
    </source>
</evidence>
<dbReference type="Pfam" id="PF13739">
    <property type="entry name" value="PdaC"/>
    <property type="match status" value="1"/>
</dbReference>
<feature type="domain" description="DUF3298" evidence="1">
    <location>
        <begin position="170"/>
        <end position="237"/>
    </location>
</feature>
<evidence type="ECO:0000259" key="2">
    <source>
        <dbReference type="Pfam" id="PF13739"/>
    </source>
</evidence>
<dbReference type="Gene3D" id="3.90.640.20">
    <property type="entry name" value="Heat-shock cognate protein, ATPase"/>
    <property type="match status" value="1"/>
</dbReference>
<evidence type="ECO:0000313" key="4">
    <source>
        <dbReference type="Proteomes" id="UP000199036"/>
    </source>
</evidence>
<evidence type="ECO:0008006" key="5">
    <source>
        <dbReference type="Google" id="ProtNLM"/>
    </source>
</evidence>
<name>A0A1I4XB56_9FLAO</name>
<feature type="domain" description="Deacetylase PdaC" evidence="2">
    <location>
        <begin position="40"/>
        <end position="143"/>
    </location>
</feature>
<dbReference type="STRING" id="913024.SAMN05421741_102198"/>